<evidence type="ECO:0000313" key="2">
    <source>
        <dbReference type="Proteomes" id="UP001589814"/>
    </source>
</evidence>
<dbReference type="RefSeq" id="WP_019951593.1">
    <property type="nucleotide sequence ID" value="NZ_JBHLVX010000058.1"/>
</dbReference>
<evidence type="ECO:0000313" key="1">
    <source>
        <dbReference type="EMBL" id="MFC0269352.1"/>
    </source>
</evidence>
<dbReference type="EMBL" id="JBHLVX010000058">
    <property type="protein sequence ID" value="MFC0269352.1"/>
    <property type="molecule type" value="Genomic_DNA"/>
</dbReference>
<keyword evidence="2" id="KW-1185">Reference proteome</keyword>
<comment type="caution">
    <text evidence="1">The sequence shown here is derived from an EMBL/GenBank/DDBJ whole genome shotgun (WGS) entry which is preliminary data.</text>
</comment>
<sequence length="307" mass="33363">MSPFQRLLHADWSLQGRKRRVAEATREGGGWRLSIPVTPGDTSIWTAALMVPDQPPTLVGFDFPIGVPARWARRAGLERFDTLLAAMGQGRWVDFDTVADSAADVALERPFFPRRGLVGVRRRQLVEALGLDDFDDLYRHCERTITGRRPTPLFWTLGAAQVGKAALSGWREVIAPARRAGAALWPFDGTLSTLAGGGRPVLAESWPSLAARRLGVALKPGQSKRCQADRAAVGRALLALDLPITFDADLAREMVAGFGPSPAREDDFDALLGLVLMVAIVEGRMGAEPGLNDPQRLLEGWILGLET</sequence>
<organism evidence="1 2">
    <name type="scientific">Kushneria aurantia</name>
    <dbReference type="NCBI Taxonomy" id="504092"/>
    <lineage>
        <taxon>Bacteria</taxon>
        <taxon>Pseudomonadati</taxon>
        <taxon>Pseudomonadota</taxon>
        <taxon>Gammaproteobacteria</taxon>
        <taxon>Oceanospirillales</taxon>
        <taxon>Halomonadaceae</taxon>
        <taxon>Kushneria</taxon>
    </lineage>
</organism>
<accession>A0ABV6G8P5</accession>
<name>A0ABV6G8P5_9GAMM</name>
<dbReference type="Proteomes" id="UP001589814">
    <property type="component" value="Unassembled WGS sequence"/>
</dbReference>
<protein>
    <submittedName>
        <fullName evidence="1">DUF429 domain-containing protein</fullName>
    </submittedName>
</protein>
<gene>
    <name evidence="1" type="ORF">ACFFHW_15390</name>
</gene>
<reference evidence="1 2" key="1">
    <citation type="submission" date="2024-09" db="EMBL/GenBank/DDBJ databases">
        <authorList>
            <person name="Sun Q."/>
            <person name="Mori K."/>
        </authorList>
    </citation>
    <scope>NUCLEOTIDE SEQUENCE [LARGE SCALE GENOMIC DNA]</scope>
    <source>
        <strain evidence="1 2">CCM 7415</strain>
    </source>
</reference>
<proteinExistence type="predicted"/>